<accession>A0A840YTU7</accession>
<dbReference type="EMBL" id="JACIJF010000039">
    <property type="protein sequence ID" value="MBB5713057.1"/>
    <property type="molecule type" value="Genomic_DNA"/>
</dbReference>
<keyword evidence="2" id="KW-1185">Reference proteome</keyword>
<dbReference type="Proteomes" id="UP000527143">
    <property type="component" value="Unassembled WGS sequence"/>
</dbReference>
<evidence type="ECO:0000313" key="1">
    <source>
        <dbReference type="EMBL" id="MBB5713057.1"/>
    </source>
</evidence>
<evidence type="ECO:0000313" key="2">
    <source>
        <dbReference type="Proteomes" id="UP000527143"/>
    </source>
</evidence>
<sequence>MRLLFRDGAAVVRLELTGRTVDDAGEEEDALSWEMGFHLFQAGDPDVSQPVLAVPVELIEDLRYRIELIGATAGEPVWLNLARPYGLLGTVPWERDLSSALGRSLLRLPDFPQRPGERSDVLENVVIVDPDPTTPEDDVLRRTKAIVDAILAGSSRGNTRVQIFPSAACVAHLGSLSTSPQVRIHDPGDAPTTTDFAKSHPDLALSFRAVCWSNWIGKAVAGRGIDAIHILCRAGVLDGCACPFLSCSPSPKERVVALVPVSQEELVLLLDRAGGWATSFAEMSDDADSSLRQFSDAFARARPGAVLYHRLGETPDEELAQAFSLLFAGTPGAPPMLRDGFLYCHPSFVRDSHFATADPFELVAAHAVLLAQRAPVGRRLLSALTKALPVVPTIEAGVQPGWLNATQRLLEAAAFEELRRSSGDVLLAKAPPVIQPTAEIVAQDSARTEVIAEIQDVISNFAKSHSGGRTGV</sequence>
<proteinExistence type="predicted"/>
<dbReference type="RefSeq" id="WP_184092052.1">
    <property type="nucleotide sequence ID" value="NZ_JACIJF010000039.1"/>
</dbReference>
<name>A0A840YTU7_9SPHN</name>
<protein>
    <submittedName>
        <fullName evidence="1">Uncharacterized protein</fullName>
    </submittedName>
</protein>
<gene>
    <name evidence="1" type="ORF">FHT02_004319</name>
</gene>
<comment type="caution">
    <text evidence="1">The sequence shown here is derived from an EMBL/GenBank/DDBJ whole genome shotgun (WGS) entry which is preliminary data.</text>
</comment>
<organism evidence="1 2">
    <name type="scientific">Sphingomonas xinjiangensis</name>
    <dbReference type="NCBI Taxonomy" id="643568"/>
    <lineage>
        <taxon>Bacteria</taxon>
        <taxon>Pseudomonadati</taxon>
        <taxon>Pseudomonadota</taxon>
        <taxon>Alphaproteobacteria</taxon>
        <taxon>Sphingomonadales</taxon>
        <taxon>Sphingomonadaceae</taxon>
        <taxon>Sphingomonas</taxon>
    </lineage>
</organism>
<reference evidence="1 2" key="1">
    <citation type="submission" date="2020-08" db="EMBL/GenBank/DDBJ databases">
        <title>Genomic Encyclopedia of Type Strains, Phase IV (KMG-IV): sequencing the most valuable type-strain genomes for metagenomic binning, comparative biology and taxonomic classification.</title>
        <authorList>
            <person name="Goeker M."/>
        </authorList>
    </citation>
    <scope>NUCLEOTIDE SEQUENCE [LARGE SCALE GENOMIC DNA]</scope>
    <source>
        <strain evidence="1 2">DSM 26736</strain>
    </source>
</reference>
<dbReference type="AlphaFoldDB" id="A0A840YTU7"/>